<dbReference type="EMBL" id="JBHTCC010000001">
    <property type="protein sequence ID" value="MFC7297349.1"/>
    <property type="molecule type" value="Genomic_DNA"/>
</dbReference>
<sequence length="67" mass="7508">MMMATDKKFMGQFMISFGFKVAGWICTGEMAQVAIAMFATYCFFEATLRIVSPQLIPVLHRRAIGPV</sequence>
<evidence type="ECO:0000313" key="2">
    <source>
        <dbReference type="Proteomes" id="UP001596379"/>
    </source>
</evidence>
<name>A0ABW2J1N1_9BURK</name>
<protein>
    <submittedName>
        <fullName evidence="1">Uncharacterized protein</fullName>
    </submittedName>
</protein>
<keyword evidence="2" id="KW-1185">Reference proteome</keyword>
<dbReference type="Proteomes" id="UP001596379">
    <property type="component" value="Unassembled WGS sequence"/>
</dbReference>
<accession>A0ABW2J1N1</accession>
<reference evidence="2" key="1">
    <citation type="journal article" date="2019" name="Int. J. Syst. Evol. Microbiol.">
        <title>The Global Catalogue of Microorganisms (GCM) 10K type strain sequencing project: providing services to taxonomists for standard genome sequencing and annotation.</title>
        <authorList>
            <consortium name="The Broad Institute Genomics Platform"/>
            <consortium name="The Broad Institute Genome Sequencing Center for Infectious Disease"/>
            <person name="Wu L."/>
            <person name="Ma J."/>
        </authorList>
    </citation>
    <scope>NUCLEOTIDE SEQUENCE [LARGE SCALE GENOMIC DNA]</scope>
    <source>
        <strain evidence="2">CCUG 36956</strain>
    </source>
</reference>
<dbReference type="RefSeq" id="WP_382232511.1">
    <property type="nucleotide sequence ID" value="NZ_JBHTCC010000001.1"/>
</dbReference>
<comment type="caution">
    <text evidence="1">The sequence shown here is derived from an EMBL/GenBank/DDBJ whole genome shotgun (WGS) entry which is preliminary data.</text>
</comment>
<gene>
    <name evidence="1" type="ORF">ACFQO0_02740</name>
</gene>
<organism evidence="1 2">
    <name type="scientific">Herminiimonas aquatilis</name>
    <dbReference type="NCBI Taxonomy" id="345342"/>
    <lineage>
        <taxon>Bacteria</taxon>
        <taxon>Pseudomonadati</taxon>
        <taxon>Pseudomonadota</taxon>
        <taxon>Betaproteobacteria</taxon>
        <taxon>Burkholderiales</taxon>
        <taxon>Oxalobacteraceae</taxon>
        <taxon>Herminiimonas</taxon>
    </lineage>
</organism>
<evidence type="ECO:0000313" key="1">
    <source>
        <dbReference type="EMBL" id="MFC7297349.1"/>
    </source>
</evidence>
<proteinExistence type="predicted"/>